<evidence type="ECO:0000313" key="3">
    <source>
        <dbReference type="Proteomes" id="UP000293291"/>
    </source>
</evidence>
<comment type="caution">
    <text evidence="2">The sequence shown here is derived from an EMBL/GenBank/DDBJ whole genome shotgun (WGS) entry which is preliminary data.</text>
</comment>
<name>A0A4Q2S664_9ACTN</name>
<organism evidence="2 3">
    <name type="scientific">Nocardioides ganghwensis</name>
    <dbReference type="NCBI Taxonomy" id="252230"/>
    <lineage>
        <taxon>Bacteria</taxon>
        <taxon>Bacillati</taxon>
        <taxon>Actinomycetota</taxon>
        <taxon>Actinomycetes</taxon>
        <taxon>Propionibacteriales</taxon>
        <taxon>Nocardioidaceae</taxon>
        <taxon>Nocardioides</taxon>
    </lineage>
</organism>
<feature type="chain" id="PRO_5020487665" evidence="1">
    <location>
        <begin position="27"/>
        <end position="201"/>
    </location>
</feature>
<protein>
    <submittedName>
        <fullName evidence="2">Uncharacterized protein</fullName>
    </submittedName>
</protein>
<dbReference type="Proteomes" id="UP000293291">
    <property type="component" value="Unassembled WGS sequence"/>
</dbReference>
<accession>A0A4Q2S664</accession>
<sequence length="201" mass="21830">MSRPLLPRLAALVAPLALLLPTAAHAETVVTEDPAGDARAWTDYQEFQFVPAPDEESVDVIRTAAAFGQRRLSVAVHFRDLEARVRHGTLVRVWTPRGAFDVTAERRSSRRTTVSLARKGGDTLRCRGLSGAYDGAADTVVLSVPARCIGAPRWVRLGVRATATPRAFADNPGTVFFLVDDGHRPGLRENSIGKGPRIRRG</sequence>
<dbReference type="AlphaFoldDB" id="A0A4Q2S664"/>
<gene>
    <name evidence="2" type="ORF">EUA07_20525</name>
</gene>
<dbReference type="OrthoDB" id="3790986at2"/>
<evidence type="ECO:0000256" key="1">
    <source>
        <dbReference type="SAM" id="SignalP"/>
    </source>
</evidence>
<proteinExistence type="predicted"/>
<keyword evidence="1" id="KW-0732">Signal</keyword>
<evidence type="ECO:0000313" key="2">
    <source>
        <dbReference type="EMBL" id="RYB97313.1"/>
    </source>
</evidence>
<keyword evidence="3" id="KW-1185">Reference proteome</keyword>
<dbReference type="EMBL" id="SDWU01000032">
    <property type="protein sequence ID" value="RYB97313.1"/>
    <property type="molecule type" value="Genomic_DNA"/>
</dbReference>
<reference evidence="2 3" key="1">
    <citation type="submission" date="2019-01" db="EMBL/GenBank/DDBJ databases">
        <title>Novel species of Nocardioides.</title>
        <authorList>
            <person name="Liu Q."/>
            <person name="Xin Y.-H."/>
        </authorList>
    </citation>
    <scope>NUCLEOTIDE SEQUENCE [LARGE SCALE GENOMIC DNA]</scope>
    <source>
        <strain evidence="2 3">CGMCC 4.6875</strain>
    </source>
</reference>
<dbReference type="RefSeq" id="WP_129457044.1">
    <property type="nucleotide sequence ID" value="NZ_JACXYX010000027.1"/>
</dbReference>
<feature type="signal peptide" evidence="1">
    <location>
        <begin position="1"/>
        <end position="26"/>
    </location>
</feature>